<dbReference type="Gene3D" id="3.40.50.720">
    <property type="entry name" value="NAD(P)-binding Rossmann-like Domain"/>
    <property type="match status" value="1"/>
</dbReference>
<dbReference type="InterPro" id="IPR001509">
    <property type="entry name" value="Epimerase_deHydtase"/>
</dbReference>
<reference evidence="2 3" key="1">
    <citation type="submission" date="2020-04" db="EMBL/GenBank/DDBJ databases">
        <title>Molecular characterization of pseudomonads from Agaricus bisporus reveal novel blotch 2 pathogens in Western Europe.</title>
        <authorList>
            <person name="Taparia T."/>
            <person name="Krijger M."/>
            <person name="Haynes E."/>
            <person name="Elpinstone J.G."/>
            <person name="Noble R."/>
            <person name="Van Der Wolf J."/>
        </authorList>
    </citation>
    <scope>NUCLEOTIDE SEQUENCE [LARGE SCALE GENOMIC DNA]</scope>
    <source>
        <strain evidence="2 3">IPO3737</strain>
    </source>
</reference>
<dbReference type="InterPro" id="IPR036291">
    <property type="entry name" value="NAD(P)-bd_dom_sf"/>
</dbReference>
<dbReference type="PANTHER" id="PTHR48079:SF6">
    <property type="entry name" value="NAD(P)-BINDING DOMAIN-CONTAINING PROTEIN-RELATED"/>
    <property type="match status" value="1"/>
</dbReference>
<dbReference type="SUPFAM" id="SSF51735">
    <property type="entry name" value="NAD(P)-binding Rossmann-fold domains"/>
    <property type="match status" value="1"/>
</dbReference>
<dbReference type="Proteomes" id="UP000520592">
    <property type="component" value="Unassembled WGS sequence"/>
</dbReference>
<gene>
    <name evidence="2" type="ORF">HX876_13455</name>
</gene>
<dbReference type="GO" id="GO:0005737">
    <property type="term" value="C:cytoplasm"/>
    <property type="evidence" value="ECO:0007669"/>
    <property type="project" value="TreeGrafter"/>
</dbReference>
<dbReference type="RefSeq" id="WP_177055189.1">
    <property type="nucleotide sequence ID" value="NZ_JACAOR010000005.1"/>
</dbReference>
<dbReference type="EMBL" id="JACAQD010000014">
    <property type="protein sequence ID" value="NWC33405.1"/>
    <property type="molecule type" value="Genomic_DNA"/>
</dbReference>
<sequence length="317" mass="34365">MKVLVTGANGFLGLQVVQACQQRALEVIACVRSIEALPSPWVKSPDLGPGADWTLLLEGVDTVIHTAGIAHRVGQQGAELRRLFETANVEGTVELARQALDAGVRRFIFISSIGVNGTATLPGSSFSESSIPAPGADYAISKWRAEVQLTSLLDNRSMELVIIRPPLIYSGRAPGNFQRLLKLVASGVPLPFASIENRRSMVALENVADFIAHCVQHPRAANEVFLISDGVDVSTPSIINYLADGMGRKPRLLFVPDKLLHWGARLLGKEAIYSQLCGSLVVDSSKAQMFLDWRPLITPEYGLIRAGLEFQVADSRN</sequence>
<dbReference type="GO" id="GO:0004029">
    <property type="term" value="F:aldehyde dehydrogenase (NAD+) activity"/>
    <property type="evidence" value="ECO:0007669"/>
    <property type="project" value="TreeGrafter"/>
</dbReference>
<dbReference type="InterPro" id="IPR051783">
    <property type="entry name" value="NAD(P)-dependent_oxidoreduct"/>
</dbReference>
<accession>A0A7Y7YE52</accession>
<organism evidence="2 3">
    <name type="scientific">Pseudomonas gingeri</name>
    <dbReference type="NCBI Taxonomy" id="117681"/>
    <lineage>
        <taxon>Bacteria</taxon>
        <taxon>Pseudomonadati</taxon>
        <taxon>Pseudomonadota</taxon>
        <taxon>Gammaproteobacteria</taxon>
        <taxon>Pseudomonadales</taxon>
        <taxon>Pseudomonadaceae</taxon>
        <taxon>Pseudomonas</taxon>
    </lineage>
</organism>
<dbReference type="PANTHER" id="PTHR48079">
    <property type="entry name" value="PROTEIN YEEZ"/>
    <property type="match status" value="1"/>
</dbReference>
<feature type="domain" description="NAD-dependent epimerase/dehydratase" evidence="1">
    <location>
        <begin position="3"/>
        <end position="226"/>
    </location>
</feature>
<comment type="caution">
    <text evidence="2">The sequence shown here is derived from an EMBL/GenBank/DDBJ whole genome shotgun (WGS) entry which is preliminary data.</text>
</comment>
<dbReference type="GeneID" id="57660147"/>
<evidence type="ECO:0000313" key="2">
    <source>
        <dbReference type="EMBL" id="NWC33405.1"/>
    </source>
</evidence>
<dbReference type="Pfam" id="PF01370">
    <property type="entry name" value="Epimerase"/>
    <property type="match status" value="1"/>
</dbReference>
<protein>
    <submittedName>
        <fullName evidence="2">NAD-dependent epimerase/dehydratase family protein</fullName>
    </submittedName>
</protein>
<evidence type="ECO:0000259" key="1">
    <source>
        <dbReference type="Pfam" id="PF01370"/>
    </source>
</evidence>
<name>A0A7Y7YE52_9PSED</name>
<proteinExistence type="predicted"/>
<dbReference type="PROSITE" id="PS51257">
    <property type="entry name" value="PROKAR_LIPOPROTEIN"/>
    <property type="match status" value="1"/>
</dbReference>
<evidence type="ECO:0000313" key="3">
    <source>
        <dbReference type="Proteomes" id="UP000520592"/>
    </source>
</evidence>
<dbReference type="AlphaFoldDB" id="A0A7Y7YE52"/>